<dbReference type="Proteomes" id="UP000887575">
    <property type="component" value="Unassembled WGS sequence"/>
</dbReference>
<evidence type="ECO:0000256" key="1">
    <source>
        <dbReference type="SAM" id="MobiDB-lite"/>
    </source>
</evidence>
<name>A0AAF3FKZ5_9BILA</name>
<organism evidence="2 3">
    <name type="scientific">Mesorhabditis belari</name>
    <dbReference type="NCBI Taxonomy" id="2138241"/>
    <lineage>
        <taxon>Eukaryota</taxon>
        <taxon>Metazoa</taxon>
        <taxon>Ecdysozoa</taxon>
        <taxon>Nematoda</taxon>
        <taxon>Chromadorea</taxon>
        <taxon>Rhabditida</taxon>
        <taxon>Rhabditina</taxon>
        <taxon>Rhabditomorpha</taxon>
        <taxon>Rhabditoidea</taxon>
        <taxon>Rhabditidae</taxon>
        <taxon>Mesorhabditinae</taxon>
        <taxon>Mesorhabditis</taxon>
    </lineage>
</organism>
<proteinExistence type="predicted"/>
<evidence type="ECO:0000313" key="2">
    <source>
        <dbReference type="Proteomes" id="UP000887575"/>
    </source>
</evidence>
<sequence length="710" mass="76602">MNKIGASLVFVNSGEIAGGTSTYAAPFMFNSKVTNGAEPKFEAEKLLSIKSLVCLNTESEMIAENIQNQSVLLFKLATVTQANNHQPNNGQLQHWRSITETLNVKFSNNPSIDDIKNVLEMTGNGVSTDKNTREIGLRAQAQFYIEVRTMVDDMSANGIDRFSVANLVDALMRAQEHFRTVNLWKEQLLAVPKIARDLYKKGIRQFNMFVTYAFNNVPEIDPNKKGIQEVGLISSQMGYISAGNSDYSGKFLDSFINDGTISSAAGDICIESKEICQSSRGRMMAVYGKIFIEGDDVAVNNIEQAKQLLINAKNHLEAMNVNAKMAKFSAKNGPLLAKKINTEKIVVESGNSVTIDQLTTDDALIKSKNATLTNIKADKQLLAETEQDLKAQNVSSSRVQLVSKDGNVHGSQINADCLLGDAGKNLSFQDIQAKETSVKGKHVNLSNIHSEKLAAEAEDDLNVTNATLDLAKLTAKQGAATVSGIKGKNVVIDAKKNANIGDAVVDSIAVTSENADVNLIGRVDAGKMRAKAQNKVNLLTGSGQANHRFGTLSIECKRMESQNAKNLLEGNGVFRSMEVRDMLDLAVTDEKLVLGSLSRNCSLSLKFKSIDIVGRVSTSKSFHAQALDGDLNLNDASLSAGGDVGLMSNRGSINVKHSDVAGNSIHMKAARDINIHAEKHSGSRAKASNIRAGKGNAYGSEGRTKETTIT</sequence>
<dbReference type="WBParaSite" id="MBELARI_LOCUS78">
    <property type="protein sequence ID" value="MBELARI_LOCUS78"/>
    <property type="gene ID" value="MBELARI_LOCUS78"/>
</dbReference>
<reference evidence="3" key="1">
    <citation type="submission" date="2024-02" db="UniProtKB">
        <authorList>
            <consortium name="WormBaseParasite"/>
        </authorList>
    </citation>
    <scope>IDENTIFICATION</scope>
</reference>
<keyword evidence="2" id="KW-1185">Reference proteome</keyword>
<feature type="region of interest" description="Disordered" evidence="1">
    <location>
        <begin position="677"/>
        <end position="710"/>
    </location>
</feature>
<dbReference type="AlphaFoldDB" id="A0AAF3FKZ5"/>
<accession>A0AAF3FKZ5</accession>
<protein>
    <submittedName>
        <fullName evidence="3">Uncharacterized protein</fullName>
    </submittedName>
</protein>
<evidence type="ECO:0000313" key="3">
    <source>
        <dbReference type="WBParaSite" id="MBELARI_LOCUS78"/>
    </source>
</evidence>